<feature type="transmembrane region" description="Helical" evidence="2">
    <location>
        <begin position="158"/>
        <end position="180"/>
    </location>
</feature>
<organism evidence="3 4">
    <name type="scientific">Marasmius crinis-equi</name>
    <dbReference type="NCBI Taxonomy" id="585013"/>
    <lineage>
        <taxon>Eukaryota</taxon>
        <taxon>Fungi</taxon>
        <taxon>Dikarya</taxon>
        <taxon>Basidiomycota</taxon>
        <taxon>Agaricomycotina</taxon>
        <taxon>Agaricomycetes</taxon>
        <taxon>Agaricomycetidae</taxon>
        <taxon>Agaricales</taxon>
        <taxon>Marasmiineae</taxon>
        <taxon>Marasmiaceae</taxon>
        <taxon>Marasmius</taxon>
    </lineage>
</organism>
<reference evidence="3 4" key="1">
    <citation type="submission" date="2024-02" db="EMBL/GenBank/DDBJ databases">
        <title>A draft genome for the cacao thread blight pathogen Marasmius crinis-equi.</title>
        <authorList>
            <person name="Cohen S.P."/>
            <person name="Baruah I.K."/>
            <person name="Amoako-Attah I."/>
            <person name="Bukari Y."/>
            <person name="Meinhardt L.W."/>
            <person name="Bailey B.A."/>
        </authorList>
    </citation>
    <scope>NUCLEOTIDE SEQUENCE [LARGE SCALE GENOMIC DNA]</scope>
    <source>
        <strain evidence="3 4">GH-76</strain>
    </source>
</reference>
<keyword evidence="2" id="KW-0812">Transmembrane</keyword>
<name>A0ABR3F622_9AGAR</name>
<protein>
    <submittedName>
        <fullName evidence="3">Uncharacterized protein</fullName>
    </submittedName>
</protein>
<feature type="transmembrane region" description="Helical" evidence="2">
    <location>
        <begin position="192"/>
        <end position="213"/>
    </location>
</feature>
<feature type="region of interest" description="Disordered" evidence="1">
    <location>
        <begin position="240"/>
        <end position="260"/>
    </location>
</feature>
<evidence type="ECO:0000313" key="3">
    <source>
        <dbReference type="EMBL" id="KAL0570690.1"/>
    </source>
</evidence>
<proteinExistence type="predicted"/>
<dbReference type="Proteomes" id="UP001465976">
    <property type="component" value="Unassembled WGS sequence"/>
</dbReference>
<keyword evidence="2" id="KW-0472">Membrane</keyword>
<feature type="transmembrane region" description="Helical" evidence="2">
    <location>
        <begin position="117"/>
        <end position="138"/>
    </location>
</feature>
<dbReference type="EMBL" id="JBAHYK010000889">
    <property type="protein sequence ID" value="KAL0570690.1"/>
    <property type="molecule type" value="Genomic_DNA"/>
</dbReference>
<evidence type="ECO:0000256" key="1">
    <source>
        <dbReference type="SAM" id="MobiDB-lite"/>
    </source>
</evidence>
<gene>
    <name evidence="3" type="ORF">V5O48_011265</name>
</gene>
<feature type="transmembrane region" description="Helical" evidence="2">
    <location>
        <begin position="74"/>
        <end position="97"/>
    </location>
</feature>
<feature type="compositionally biased region" description="Basic and acidic residues" evidence="1">
    <location>
        <begin position="240"/>
        <end position="249"/>
    </location>
</feature>
<sequence>MFVIGFTIHILRDQILDYEAARTGNWDHLMEDTFSDMMITASVMTWMITTACLNAVADCTLIHRCYIVWASKKLILYPLVVTSVLINGVLLGSSIAIAATFNSRTNDSTAYQMNNAAFVAAAVLNFTLTLMTAGRIWWISREAREGLGKRVKSTYTTIVAITIESGFIYSTSLLVIYIIVLANVDQPGHFDATVVSTQLSALAPTLLIVRVAYNKSVDSVYQSQKVSTLAFADRSGMQESRADRRDFHDAPPAAAEKAVC</sequence>
<comment type="caution">
    <text evidence="3">The sequence shown here is derived from an EMBL/GenBank/DDBJ whole genome shotgun (WGS) entry which is preliminary data.</text>
</comment>
<feature type="transmembrane region" description="Helical" evidence="2">
    <location>
        <begin position="37"/>
        <end position="62"/>
    </location>
</feature>
<accession>A0ABR3F622</accession>
<evidence type="ECO:0000313" key="4">
    <source>
        <dbReference type="Proteomes" id="UP001465976"/>
    </source>
</evidence>
<keyword evidence="2" id="KW-1133">Transmembrane helix</keyword>
<evidence type="ECO:0000256" key="2">
    <source>
        <dbReference type="SAM" id="Phobius"/>
    </source>
</evidence>
<keyword evidence="4" id="KW-1185">Reference proteome</keyword>